<accession>A0A183ESZ1</accession>
<organism evidence="1">
    <name type="scientific">Gongylonema pulchrum</name>
    <dbReference type="NCBI Taxonomy" id="637853"/>
    <lineage>
        <taxon>Eukaryota</taxon>
        <taxon>Metazoa</taxon>
        <taxon>Ecdysozoa</taxon>
        <taxon>Nematoda</taxon>
        <taxon>Chromadorea</taxon>
        <taxon>Rhabditida</taxon>
        <taxon>Spirurina</taxon>
        <taxon>Spiruromorpha</taxon>
        <taxon>Spiruroidea</taxon>
        <taxon>Gongylonematidae</taxon>
        <taxon>Gongylonema</taxon>
    </lineage>
</organism>
<proteinExistence type="predicted"/>
<reference evidence="1" key="1">
    <citation type="submission" date="2016-06" db="UniProtKB">
        <authorList>
            <consortium name="WormBaseParasite"/>
        </authorList>
    </citation>
    <scope>IDENTIFICATION</scope>
</reference>
<name>A0A183ESZ1_9BILA</name>
<sequence length="45" mass="5481">LRHLKKRNRNQFDQLLEFPAYPEPVIDFNEQEEVKILEMPLSLEL</sequence>
<evidence type="ECO:0000313" key="1">
    <source>
        <dbReference type="WBParaSite" id="GPUH_0002411201-mRNA-1"/>
    </source>
</evidence>
<dbReference type="AlphaFoldDB" id="A0A183ESZ1"/>
<dbReference type="WBParaSite" id="GPUH_0002411201-mRNA-1">
    <property type="protein sequence ID" value="GPUH_0002411201-mRNA-1"/>
    <property type="gene ID" value="GPUH_0002411201"/>
</dbReference>
<protein>
    <submittedName>
        <fullName evidence="1">Transposase</fullName>
    </submittedName>
</protein>